<dbReference type="Proteomes" id="UP000235786">
    <property type="component" value="Unassembled WGS sequence"/>
</dbReference>
<name>A0A2J6S503_HYAVF</name>
<accession>A0A2J6S503</accession>
<proteinExistence type="predicted"/>
<dbReference type="EMBL" id="KZ613940">
    <property type="protein sequence ID" value="PMD45845.1"/>
    <property type="molecule type" value="Genomic_DNA"/>
</dbReference>
<reference evidence="1 2" key="1">
    <citation type="submission" date="2016-04" db="EMBL/GenBank/DDBJ databases">
        <title>A degradative enzymes factory behind the ericoid mycorrhizal symbiosis.</title>
        <authorList>
            <consortium name="DOE Joint Genome Institute"/>
            <person name="Martino E."/>
            <person name="Morin E."/>
            <person name="Grelet G."/>
            <person name="Kuo A."/>
            <person name="Kohler A."/>
            <person name="Daghino S."/>
            <person name="Barry K."/>
            <person name="Choi C."/>
            <person name="Cichocki N."/>
            <person name="Clum A."/>
            <person name="Copeland A."/>
            <person name="Hainaut M."/>
            <person name="Haridas S."/>
            <person name="Labutti K."/>
            <person name="Lindquist E."/>
            <person name="Lipzen A."/>
            <person name="Khouja H.-R."/>
            <person name="Murat C."/>
            <person name="Ohm R."/>
            <person name="Olson A."/>
            <person name="Spatafora J."/>
            <person name="Veneault-Fourrey C."/>
            <person name="Henrissat B."/>
            <person name="Grigoriev I."/>
            <person name="Martin F."/>
            <person name="Perotto S."/>
        </authorList>
    </citation>
    <scope>NUCLEOTIDE SEQUENCE [LARGE SCALE GENOMIC DNA]</scope>
    <source>
        <strain evidence="1 2">F</strain>
    </source>
</reference>
<protein>
    <submittedName>
        <fullName evidence="1">Uncharacterized protein</fullName>
    </submittedName>
</protein>
<evidence type="ECO:0000313" key="1">
    <source>
        <dbReference type="EMBL" id="PMD45845.1"/>
    </source>
</evidence>
<keyword evidence="2" id="KW-1185">Reference proteome</keyword>
<organism evidence="1 2">
    <name type="scientific">Hyaloscypha variabilis (strain UAMH 11265 / GT02V1 / F)</name>
    <name type="common">Meliniomyces variabilis</name>
    <dbReference type="NCBI Taxonomy" id="1149755"/>
    <lineage>
        <taxon>Eukaryota</taxon>
        <taxon>Fungi</taxon>
        <taxon>Dikarya</taxon>
        <taxon>Ascomycota</taxon>
        <taxon>Pezizomycotina</taxon>
        <taxon>Leotiomycetes</taxon>
        <taxon>Helotiales</taxon>
        <taxon>Hyaloscyphaceae</taxon>
        <taxon>Hyaloscypha</taxon>
        <taxon>Hyaloscypha variabilis</taxon>
    </lineage>
</organism>
<sequence>MENEPDVGSQIVVGNDSQQFLASPTFDFHEYNLSSIQSAFLESSHSNMSSTQPLSADSTIDSLQPLQCTGLGFDDSQPVYTNSLSTTPTGVSLGDFTQQPPQLFSSSNAIDPLELFFEHEQMWQTQGHLMATAEQNWQPSPDIQLDPRALSNFVGGHFNDHSTRVSSSFSDLHLSSDLLPESTNHGANGTSQMVAPAVQHPSVLQSHSSLPARTVSLDLPSYELLSNEDSGSGDVFCSETGIVNNLAYHAVRDSSSCSFPGATNTVPSLATVPSWALNPENEAMDILHSDQYVLGP</sequence>
<evidence type="ECO:0000313" key="2">
    <source>
        <dbReference type="Proteomes" id="UP000235786"/>
    </source>
</evidence>
<dbReference type="AlphaFoldDB" id="A0A2J6S503"/>
<gene>
    <name evidence="1" type="ORF">L207DRAFT_260563</name>
</gene>